<organism evidence="8 9">
    <name type="scientific">Archaeoglobus fulgidus DSM 8774</name>
    <dbReference type="NCBI Taxonomy" id="1344584"/>
    <lineage>
        <taxon>Archaea</taxon>
        <taxon>Methanobacteriati</taxon>
        <taxon>Methanobacteriota</taxon>
        <taxon>Archaeoglobi</taxon>
        <taxon>Archaeoglobales</taxon>
        <taxon>Archaeoglobaceae</taxon>
        <taxon>Archaeoglobus</taxon>
    </lineage>
</organism>
<dbReference type="SFLD" id="SFLDS00029">
    <property type="entry name" value="Radical_SAM"/>
    <property type="match status" value="1"/>
</dbReference>
<evidence type="ECO:0000256" key="5">
    <source>
        <dbReference type="ARBA" id="ARBA00023004"/>
    </source>
</evidence>
<dbReference type="GO" id="GO:0051539">
    <property type="term" value="F:4 iron, 4 sulfur cluster binding"/>
    <property type="evidence" value="ECO:0007669"/>
    <property type="project" value="UniProtKB-KW"/>
</dbReference>
<comment type="cofactor">
    <cofactor evidence="1">
        <name>[4Fe-4S] cluster</name>
        <dbReference type="ChEBI" id="CHEBI:49883"/>
    </cofactor>
</comment>
<dbReference type="SMR" id="A0A075WDC3"/>
<protein>
    <submittedName>
        <fullName evidence="8">Radical SAM additional 4Fe4S-binding protein domain protein</fullName>
    </submittedName>
</protein>
<dbReference type="PIRSF" id="PIRSF037420">
    <property type="entry name" value="PQQ_syn_pqqE"/>
    <property type="match status" value="1"/>
</dbReference>
<evidence type="ECO:0000313" key="8">
    <source>
        <dbReference type="EMBL" id="AIG98001.1"/>
    </source>
</evidence>
<dbReference type="Pfam" id="PF04055">
    <property type="entry name" value="Radical_SAM"/>
    <property type="match status" value="1"/>
</dbReference>
<feature type="domain" description="Radical SAM core" evidence="7">
    <location>
        <begin position="36"/>
        <end position="243"/>
    </location>
</feature>
<evidence type="ECO:0000256" key="4">
    <source>
        <dbReference type="ARBA" id="ARBA00022723"/>
    </source>
</evidence>
<accession>A0A075WDC3</accession>
<evidence type="ECO:0000256" key="6">
    <source>
        <dbReference type="ARBA" id="ARBA00023014"/>
    </source>
</evidence>
<dbReference type="KEGG" id="afg:AFULGI_00012230"/>
<dbReference type="InterPro" id="IPR023885">
    <property type="entry name" value="4Fe4S-binding_SPASM_dom"/>
</dbReference>
<reference evidence="8 9" key="1">
    <citation type="submission" date="2013-07" db="EMBL/GenBank/DDBJ databases">
        <title>Genome of Archaeoglobus fulgidus.</title>
        <authorList>
            <person name="Fiebig A."/>
            <person name="Birkeland N.-K."/>
        </authorList>
    </citation>
    <scope>NUCLEOTIDE SEQUENCE [LARGE SCALE GENOMIC DNA]</scope>
    <source>
        <strain evidence="8 9">DSM 8774</strain>
    </source>
</reference>
<evidence type="ECO:0000259" key="7">
    <source>
        <dbReference type="PROSITE" id="PS51918"/>
    </source>
</evidence>
<dbReference type="SFLD" id="SFLDG01067">
    <property type="entry name" value="SPASM/twitch_domain_containing"/>
    <property type="match status" value="1"/>
</dbReference>
<dbReference type="Pfam" id="PF13186">
    <property type="entry name" value="SPASM"/>
    <property type="match status" value="1"/>
</dbReference>
<dbReference type="Gene3D" id="3.20.20.70">
    <property type="entry name" value="Aldolase class I"/>
    <property type="match status" value="1"/>
</dbReference>
<dbReference type="PANTHER" id="PTHR11228:SF7">
    <property type="entry name" value="PQQA PEPTIDE CYCLASE"/>
    <property type="match status" value="1"/>
</dbReference>
<dbReference type="CDD" id="cd21123">
    <property type="entry name" value="SPASM_MftC-like"/>
    <property type="match status" value="1"/>
</dbReference>
<gene>
    <name evidence="8" type="ORF">AFULGI_00012230</name>
</gene>
<dbReference type="Proteomes" id="UP000028501">
    <property type="component" value="Chromosome"/>
</dbReference>
<dbReference type="GO" id="GO:0003824">
    <property type="term" value="F:catalytic activity"/>
    <property type="evidence" value="ECO:0007669"/>
    <property type="project" value="InterPro"/>
</dbReference>
<name>A0A075WDC3_ARCFL</name>
<dbReference type="InterPro" id="IPR058240">
    <property type="entry name" value="rSAM_sf"/>
</dbReference>
<dbReference type="SFLD" id="SFLDG01386">
    <property type="entry name" value="main_SPASM_domain-containing"/>
    <property type="match status" value="1"/>
</dbReference>
<dbReference type="AlphaFoldDB" id="A0A075WDC3"/>
<dbReference type="EMBL" id="CP006577">
    <property type="protein sequence ID" value="AIG98001.1"/>
    <property type="molecule type" value="Genomic_DNA"/>
</dbReference>
<evidence type="ECO:0000256" key="2">
    <source>
        <dbReference type="ARBA" id="ARBA00022485"/>
    </source>
</evidence>
<dbReference type="CDD" id="cd01335">
    <property type="entry name" value="Radical_SAM"/>
    <property type="match status" value="1"/>
</dbReference>
<dbReference type="HOGENOM" id="CLU_009273_4_0_2"/>
<keyword evidence="5" id="KW-0408">Iron</keyword>
<dbReference type="InterPro" id="IPR050377">
    <property type="entry name" value="Radical_SAM_PqqE_MftC-like"/>
</dbReference>
<proteinExistence type="predicted"/>
<dbReference type="InterPro" id="IPR013785">
    <property type="entry name" value="Aldolase_TIM"/>
</dbReference>
<dbReference type="RefSeq" id="WP_010878621.1">
    <property type="nucleotide sequence ID" value="NZ_CP006577.1"/>
</dbReference>
<dbReference type="InterPro" id="IPR017200">
    <property type="entry name" value="PqqE-like"/>
</dbReference>
<dbReference type="SUPFAM" id="SSF102114">
    <property type="entry name" value="Radical SAM enzymes"/>
    <property type="match status" value="1"/>
</dbReference>
<dbReference type="GO" id="GO:0046872">
    <property type="term" value="F:metal ion binding"/>
    <property type="evidence" value="ECO:0007669"/>
    <property type="project" value="UniProtKB-KW"/>
</dbReference>
<evidence type="ECO:0000256" key="1">
    <source>
        <dbReference type="ARBA" id="ARBA00001966"/>
    </source>
</evidence>
<dbReference type="GO" id="GO:0006783">
    <property type="term" value="P:heme biosynthetic process"/>
    <property type="evidence" value="ECO:0007669"/>
    <property type="project" value="TreeGrafter"/>
</dbReference>
<keyword evidence="4" id="KW-0479">Metal-binding</keyword>
<keyword evidence="6" id="KW-0411">Iron-sulfur</keyword>
<dbReference type="PROSITE" id="PS51918">
    <property type="entry name" value="RADICAL_SAM"/>
    <property type="match status" value="1"/>
</dbReference>
<dbReference type="GeneID" id="24794731"/>
<keyword evidence="3" id="KW-0949">S-adenosyl-L-methionine</keyword>
<dbReference type="PANTHER" id="PTHR11228">
    <property type="entry name" value="RADICAL SAM DOMAIN PROTEIN"/>
    <property type="match status" value="1"/>
</dbReference>
<evidence type="ECO:0000256" key="3">
    <source>
        <dbReference type="ARBA" id="ARBA00022691"/>
    </source>
</evidence>
<evidence type="ECO:0000313" key="9">
    <source>
        <dbReference type="Proteomes" id="UP000028501"/>
    </source>
</evidence>
<sequence>MISLSKLIAGEATVSRQITYGGDSSFIPEKLKQFASSLRPIVVWNVTNRCNLRCLHCYASANSDFSELTTEQCFQIVDSLAEFKVPLILFSGGEPLLREDIFEIAGYAKKKGIKSVLSTNGTLIDRDMAENLKVFEYVGVSLDGVASTNDRFRGVEGAYERAFKGLLMASEVVLSGIRFTVSKYNYKDVFSLIELAREHEIPRFCLYHLVPSGRAEFKDDITNEQRRALLDNLLREAEKEGMEIMTVDNPADGIYTYLKLKEADSEKAEMALEFLKFRGGDSSGIRLANIDHQGNVHPNQFWWDYTVGNVLERSFEEIWMGEDELLKKLREKTKYLRDKCGKCHFKEICGGFRVRAYRYGDLWGADPSCYLTDDEIQ</sequence>
<keyword evidence="2" id="KW-0004">4Fe-4S</keyword>
<dbReference type="InterPro" id="IPR007197">
    <property type="entry name" value="rSAM"/>
</dbReference>
<dbReference type="NCBIfam" id="TIGR04085">
    <property type="entry name" value="rSAM_more_4Fe4S"/>
    <property type="match status" value="1"/>
</dbReference>